<dbReference type="Proteomes" id="UP000218287">
    <property type="component" value="Plasmid Plasmid3 dna"/>
</dbReference>
<gene>
    <name evidence="1" type="ORF">NIES21_61190</name>
</gene>
<accession>A0A1Z4GRY1</accession>
<proteinExistence type="predicted"/>
<evidence type="ECO:0000313" key="2">
    <source>
        <dbReference type="Proteomes" id="UP000218287"/>
    </source>
</evidence>
<geneLocation type="plasmid" evidence="2">
    <name>Plasmid3 dna</name>
</geneLocation>
<dbReference type="AlphaFoldDB" id="A0A1Z4GRY1"/>
<dbReference type="EMBL" id="AP018177">
    <property type="protein sequence ID" value="BAY20249.1"/>
    <property type="molecule type" value="Genomic_DNA"/>
</dbReference>
<reference evidence="1 2" key="1">
    <citation type="submission" date="2017-06" db="EMBL/GenBank/DDBJ databases">
        <title>Genome sequencing of cyanobaciteial culture collection at National Institute for Environmental Studies (NIES).</title>
        <authorList>
            <person name="Hirose Y."/>
            <person name="Shimura Y."/>
            <person name="Fujisawa T."/>
            <person name="Nakamura Y."/>
            <person name="Kawachi M."/>
        </authorList>
    </citation>
    <scope>NUCLEOTIDE SEQUENCE [LARGE SCALE GENOMIC DNA]</scope>
    <source>
        <strain evidence="1 2">NIES-21</strain>
        <plasmid evidence="2">Plasmid3 dna</plasmid>
    </source>
</reference>
<name>A0A1Z4GRY1_9CYAN</name>
<organism evidence="1 2">
    <name type="scientific">Anabaenopsis circularis NIES-21</name>
    <dbReference type="NCBI Taxonomy" id="1085406"/>
    <lineage>
        <taxon>Bacteria</taxon>
        <taxon>Bacillati</taxon>
        <taxon>Cyanobacteriota</taxon>
        <taxon>Cyanophyceae</taxon>
        <taxon>Nostocales</taxon>
        <taxon>Nodulariaceae</taxon>
        <taxon>Anabaenopsis</taxon>
    </lineage>
</organism>
<keyword evidence="1" id="KW-0614">Plasmid</keyword>
<protein>
    <submittedName>
        <fullName evidence="1">Uncharacterized protein</fullName>
    </submittedName>
</protein>
<sequence length="216" mass="24173">MKNKSLKNKVDSIRRTLKSQGLEVSSAAVESKILDNCPNFEEDWSSDIRSEILQLLITDLRPSELATINSVESENDLVASAVEEDEVNIHTIAVQEKSELVATTAQSMGLILNAEEIESIADSVDSTTDNFEFMLSEVKTALLEFVRYKAESNNQKIAQTMDEVVEYAETKFSENSQHLSERLQDLKSRISATDTRNKSQLTLILNRLKLPTCKTG</sequence>
<keyword evidence="2" id="KW-1185">Reference proteome</keyword>
<evidence type="ECO:0000313" key="1">
    <source>
        <dbReference type="EMBL" id="BAY20249.1"/>
    </source>
</evidence>